<dbReference type="EMBL" id="VICC01000001">
    <property type="protein sequence ID" value="TQD63053.1"/>
    <property type="molecule type" value="Genomic_DNA"/>
</dbReference>
<feature type="region of interest" description="Disordered" evidence="2">
    <location>
        <begin position="1"/>
        <end position="46"/>
    </location>
</feature>
<keyword evidence="1" id="KW-0378">Hydrolase</keyword>
<feature type="transmembrane region" description="Helical" evidence="3">
    <location>
        <begin position="302"/>
        <end position="326"/>
    </location>
</feature>
<dbReference type="AlphaFoldDB" id="A0A1Q8WPX7"/>
<feature type="region of interest" description="Disordered" evidence="2">
    <location>
        <begin position="402"/>
        <end position="466"/>
    </location>
</feature>
<dbReference type="SUPFAM" id="SSF63817">
    <property type="entry name" value="Sortase"/>
    <property type="match status" value="1"/>
</dbReference>
<sequence length="466" mass="49754">MTALLPSLRDRISQSRMSQAQGEPDGADTQPGPDGPASPETDPKKAARRKVLRERFLTWLPLVLVLVGVAVLLYPVMATQHNNDEQQRLAKMYTATVNSAGPETIAKERASAETYNNNLESAPILDPWLESQRPDTPQYQAYLHEMDIDPVMARIVIPSIHVSLPIYHGTDSRTLTEGVGHLFGTSLPIGGPSTHSVLTGHTGLSTATMFDNLNQLKKGDVFYVSSLGQTLKYEVNDITVVKPEETDSLRKVPGRDLVTLITCTPYGVNSHRLLVTGERVPMDPTAAAAEEAKALPAPMQTWMKAIIVAVVIILAVVVGILVRLWWTRRRRSRGAAGRAVKGSAAREAGRGDVRSDALSEGRGDDLPDDGARERWPGRPLQDVVGSAGAAGAAVADAQFTDDTSELEVISPSGAAGQSAGSDVSQDPQAAPVEQSAPRTASPYGPITPAAGGQGEDPFSDLKARES</sequence>
<dbReference type="Gene3D" id="2.40.260.10">
    <property type="entry name" value="Sortase"/>
    <property type="match status" value="1"/>
</dbReference>
<evidence type="ECO:0000256" key="1">
    <source>
        <dbReference type="ARBA" id="ARBA00022801"/>
    </source>
</evidence>
<keyword evidence="3" id="KW-0472">Membrane</keyword>
<gene>
    <name evidence="4" type="ORF">FK267_00105</name>
</gene>
<dbReference type="OrthoDB" id="5242161at2"/>
<reference evidence="4 5" key="1">
    <citation type="submission" date="2019-06" db="EMBL/GenBank/DDBJ databases">
        <title>Draft genome sequence of Actinomyces oris CCUG 34288T.</title>
        <authorList>
            <person name="Salva-Serra F."/>
            <person name="Cardew S."/>
            <person name="Moore E."/>
        </authorList>
    </citation>
    <scope>NUCLEOTIDE SEQUENCE [LARGE SCALE GENOMIC DNA]</scope>
    <source>
        <strain evidence="4 5">CCUG 34288</strain>
    </source>
</reference>
<dbReference type="NCBIfam" id="NF033745">
    <property type="entry name" value="class_C_sortase"/>
    <property type="match status" value="1"/>
</dbReference>
<evidence type="ECO:0000313" key="5">
    <source>
        <dbReference type="Proteomes" id="UP000317942"/>
    </source>
</evidence>
<evidence type="ECO:0000313" key="4">
    <source>
        <dbReference type="EMBL" id="TQD63053.1"/>
    </source>
</evidence>
<feature type="transmembrane region" description="Helical" evidence="3">
    <location>
        <begin position="56"/>
        <end position="77"/>
    </location>
</feature>
<dbReference type="InterPro" id="IPR023365">
    <property type="entry name" value="Sortase_dom-sf"/>
</dbReference>
<feature type="compositionally biased region" description="Basic and acidic residues" evidence="2">
    <location>
        <begin position="347"/>
        <end position="376"/>
    </location>
</feature>
<name>A0A1Q8WPX7_9ACTO</name>
<proteinExistence type="predicted"/>
<dbReference type="NCBIfam" id="TIGR01076">
    <property type="entry name" value="sortase_fam"/>
    <property type="match status" value="1"/>
</dbReference>
<evidence type="ECO:0000256" key="2">
    <source>
        <dbReference type="SAM" id="MobiDB-lite"/>
    </source>
</evidence>
<evidence type="ECO:0000256" key="3">
    <source>
        <dbReference type="SAM" id="Phobius"/>
    </source>
</evidence>
<protein>
    <submittedName>
        <fullName evidence="4">Class C sortase</fullName>
    </submittedName>
</protein>
<dbReference type="Proteomes" id="UP000317942">
    <property type="component" value="Unassembled WGS sequence"/>
</dbReference>
<feature type="region of interest" description="Disordered" evidence="2">
    <location>
        <begin position="336"/>
        <end position="383"/>
    </location>
</feature>
<feature type="compositionally biased region" description="Low complexity" evidence="2">
    <location>
        <begin position="336"/>
        <end position="346"/>
    </location>
</feature>
<dbReference type="CDD" id="cd05827">
    <property type="entry name" value="Sortase_C"/>
    <property type="match status" value="1"/>
</dbReference>
<dbReference type="InterPro" id="IPR005754">
    <property type="entry name" value="Sortase"/>
</dbReference>
<dbReference type="InterPro" id="IPR042002">
    <property type="entry name" value="Sortase_C"/>
</dbReference>
<dbReference type="Pfam" id="PF04203">
    <property type="entry name" value="Sortase"/>
    <property type="match status" value="1"/>
</dbReference>
<dbReference type="RefSeq" id="WP_075379071.1">
    <property type="nucleotide sequence ID" value="NZ_CP066060.1"/>
</dbReference>
<dbReference type="GO" id="GO:0016787">
    <property type="term" value="F:hydrolase activity"/>
    <property type="evidence" value="ECO:0007669"/>
    <property type="project" value="UniProtKB-KW"/>
</dbReference>
<comment type="caution">
    <text evidence="4">The sequence shown here is derived from an EMBL/GenBank/DDBJ whole genome shotgun (WGS) entry which is preliminary data.</text>
</comment>
<keyword evidence="3" id="KW-1133">Transmembrane helix</keyword>
<dbReference type="GeneID" id="64213673"/>
<keyword evidence="3" id="KW-0812">Transmembrane</keyword>
<feature type="compositionally biased region" description="Low complexity" evidence="2">
    <location>
        <begin position="412"/>
        <end position="421"/>
    </location>
</feature>
<accession>A0A1Q8WPX7</accession>
<organism evidence="4 5">
    <name type="scientific">Actinomyces oris</name>
    <dbReference type="NCBI Taxonomy" id="544580"/>
    <lineage>
        <taxon>Bacteria</taxon>
        <taxon>Bacillati</taxon>
        <taxon>Actinomycetota</taxon>
        <taxon>Actinomycetes</taxon>
        <taxon>Actinomycetales</taxon>
        <taxon>Actinomycetaceae</taxon>
        <taxon>Actinomyces</taxon>
    </lineage>
</organism>